<dbReference type="Proteomes" id="UP001562425">
    <property type="component" value="Unassembled WGS sequence"/>
</dbReference>
<feature type="region of interest" description="Disordered" evidence="1">
    <location>
        <begin position="139"/>
        <end position="163"/>
    </location>
</feature>
<dbReference type="AlphaFoldDB" id="A0ABD1CR24"/>
<feature type="region of interest" description="Disordered" evidence="1">
    <location>
        <begin position="1"/>
        <end position="98"/>
    </location>
</feature>
<comment type="caution">
    <text evidence="2">The sequence shown here is derived from an EMBL/GenBank/DDBJ whole genome shotgun (WGS) entry which is preliminary data.</text>
</comment>
<proteinExistence type="predicted"/>
<name>A0ABD1CR24_CULPP</name>
<feature type="compositionally biased region" description="Polar residues" evidence="1">
    <location>
        <begin position="139"/>
        <end position="148"/>
    </location>
</feature>
<gene>
    <name evidence="2" type="ORF">pipiens_001084</name>
</gene>
<protein>
    <submittedName>
        <fullName evidence="2">Uncharacterized protein</fullName>
    </submittedName>
</protein>
<dbReference type="EMBL" id="JBEHCU010010033">
    <property type="protein sequence ID" value="KAL1378880.1"/>
    <property type="molecule type" value="Genomic_DNA"/>
</dbReference>
<feature type="compositionally biased region" description="Low complexity" evidence="1">
    <location>
        <begin position="29"/>
        <end position="48"/>
    </location>
</feature>
<keyword evidence="3" id="KW-1185">Reference proteome</keyword>
<reference evidence="2 3" key="1">
    <citation type="submission" date="2024-05" db="EMBL/GenBank/DDBJ databases">
        <title>Culex pipiens pipiens assembly and annotation.</title>
        <authorList>
            <person name="Alout H."/>
            <person name="Durand T."/>
        </authorList>
    </citation>
    <scope>NUCLEOTIDE SEQUENCE [LARGE SCALE GENOMIC DNA]</scope>
    <source>
        <strain evidence="2">HA-2024</strain>
        <tissue evidence="2">Whole body</tissue>
    </source>
</reference>
<organism evidence="2 3">
    <name type="scientific">Culex pipiens pipiens</name>
    <name type="common">Northern house mosquito</name>
    <dbReference type="NCBI Taxonomy" id="38569"/>
    <lineage>
        <taxon>Eukaryota</taxon>
        <taxon>Metazoa</taxon>
        <taxon>Ecdysozoa</taxon>
        <taxon>Arthropoda</taxon>
        <taxon>Hexapoda</taxon>
        <taxon>Insecta</taxon>
        <taxon>Pterygota</taxon>
        <taxon>Neoptera</taxon>
        <taxon>Endopterygota</taxon>
        <taxon>Diptera</taxon>
        <taxon>Nematocera</taxon>
        <taxon>Culicoidea</taxon>
        <taxon>Culicidae</taxon>
        <taxon>Culicinae</taxon>
        <taxon>Culicini</taxon>
        <taxon>Culex</taxon>
        <taxon>Culex</taxon>
    </lineage>
</organism>
<evidence type="ECO:0000313" key="2">
    <source>
        <dbReference type="EMBL" id="KAL1378880.1"/>
    </source>
</evidence>
<evidence type="ECO:0000313" key="3">
    <source>
        <dbReference type="Proteomes" id="UP001562425"/>
    </source>
</evidence>
<feature type="compositionally biased region" description="Low complexity" evidence="1">
    <location>
        <begin position="69"/>
        <end position="93"/>
    </location>
</feature>
<sequence>MKPNQSGSHQQHDGSYPMMGGEYMAAPGQQFYPQQQQQHQANHFQQYPSAGPPMMFPPGMQQTLGGMPTGPSQQSQPPQYHFPQQPSSGQQGSATPSYGAGQYFIDAACTVPAGQLSQQPQLLHQMPQGGQSAAFPGATTTRACSNPNCKHCGINGGKPHSRR</sequence>
<accession>A0ABD1CR24</accession>
<evidence type="ECO:0000256" key="1">
    <source>
        <dbReference type="SAM" id="MobiDB-lite"/>
    </source>
</evidence>